<dbReference type="InterPro" id="IPR050484">
    <property type="entry name" value="Transf_Hexapept/Carb_Anhydrase"/>
</dbReference>
<dbReference type="CDD" id="cd04645">
    <property type="entry name" value="LbH_gamma_CA_like"/>
    <property type="match status" value="1"/>
</dbReference>
<dbReference type="InterPro" id="IPR011004">
    <property type="entry name" value="Trimer_LpxA-like_sf"/>
</dbReference>
<dbReference type="PANTHER" id="PTHR13061:SF29">
    <property type="entry name" value="GAMMA CARBONIC ANHYDRASE-LIKE 1, MITOCHONDRIAL-RELATED"/>
    <property type="match status" value="1"/>
</dbReference>
<dbReference type="PANTHER" id="PTHR13061">
    <property type="entry name" value="DYNACTIN SUBUNIT P25"/>
    <property type="match status" value="1"/>
</dbReference>
<evidence type="ECO:0000313" key="2">
    <source>
        <dbReference type="Proteomes" id="UP001301797"/>
    </source>
</evidence>
<dbReference type="Gene3D" id="2.160.10.10">
    <property type="entry name" value="Hexapeptide repeat proteins"/>
    <property type="match status" value="1"/>
</dbReference>
<dbReference type="GeneID" id="85229847"/>
<dbReference type="Pfam" id="PF00132">
    <property type="entry name" value="Hexapep"/>
    <property type="match status" value="1"/>
</dbReference>
<proteinExistence type="predicted"/>
<gene>
    <name evidence="1" type="ORF">F1737_06725</name>
</gene>
<protein>
    <submittedName>
        <fullName evidence="1">Gamma carbonic anhydrase family protein</fullName>
    </submittedName>
</protein>
<dbReference type="RefSeq" id="WP_317135834.1">
    <property type="nucleotide sequence ID" value="NZ_CP043875.1"/>
</dbReference>
<dbReference type="InterPro" id="IPR001451">
    <property type="entry name" value="Hexapep"/>
</dbReference>
<dbReference type="AlphaFoldDB" id="A0AA97FCG6"/>
<dbReference type="Proteomes" id="UP001301797">
    <property type="component" value="Chromosome"/>
</dbReference>
<keyword evidence="2" id="KW-1185">Reference proteome</keyword>
<dbReference type="SUPFAM" id="SSF51161">
    <property type="entry name" value="Trimeric LpxA-like enzymes"/>
    <property type="match status" value="1"/>
</dbReference>
<dbReference type="KEGG" id="mefw:F1737_06725"/>
<dbReference type="EMBL" id="CP043875">
    <property type="protein sequence ID" value="WOF16419.1"/>
    <property type="molecule type" value="Genomic_DNA"/>
</dbReference>
<accession>A0AA97FCG6</accession>
<name>A0AA97FCG6_9EURY</name>
<dbReference type="InterPro" id="IPR047324">
    <property type="entry name" value="LbH_gamma_CA-like"/>
</dbReference>
<sequence length="164" mass="17120">MSSDTGERSAAFIADNAKILGDVTLKKDTGIWFGAVLRADKDSIIIGEGSNVQDNCVVHVSSNNPVNIGKNVTIGHGAIIHGCTIKDRVLVGMGAIILNGAVIGEDTIIGAGAVITENKTIPPGSLVMGVPGKVIKEVNEEQKAHIIKNAESYVSLAKEYADNE</sequence>
<evidence type="ECO:0000313" key="1">
    <source>
        <dbReference type="EMBL" id="WOF16419.1"/>
    </source>
</evidence>
<organism evidence="1 2">
    <name type="scientific">Methanochimaera problematica</name>
    <dbReference type="NCBI Taxonomy" id="2609417"/>
    <lineage>
        <taxon>Archaea</taxon>
        <taxon>Methanobacteriati</taxon>
        <taxon>Methanobacteriota</taxon>
        <taxon>Stenosarchaea group</taxon>
        <taxon>Methanomicrobia</taxon>
        <taxon>Methanomicrobiales</taxon>
        <taxon>Methanomicrobiaceae</taxon>
        <taxon>Methanochimaera</taxon>
    </lineage>
</organism>
<reference evidence="1 2" key="1">
    <citation type="submission" date="2019-09" db="EMBL/GenBank/DDBJ databases">
        <title>The complete genome of Methanoplanus sp. FWC-SCC4.</title>
        <authorList>
            <person name="Chen S.-C."/>
            <person name="Zhou Y.-Z."/>
            <person name="Lai M.-C."/>
        </authorList>
    </citation>
    <scope>NUCLEOTIDE SEQUENCE [LARGE SCALE GENOMIC DNA]</scope>
    <source>
        <strain evidence="1 2">FWC-SCC4</strain>
    </source>
</reference>